<comment type="caution">
    <text evidence="2">The sequence shown here is derived from an EMBL/GenBank/DDBJ whole genome shotgun (WGS) entry which is preliminary data.</text>
</comment>
<name>C0E1I5_9CORY</name>
<dbReference type="Proteomes" id="UP000006247">
    <property type="component" value="Unassembled WGS sequence"/>
</dbReference>
<reference evidence="2 3" key="1">
    <citation type="submission" date="2009-01" db="EMBL/GenBank/DDBJ databases">
        <authorList>
            <person name="Fulton L."/>
            <person name="Clifton S."/>
            <person name="Chinwalla A.T."/>
            <person name="Mitreva M."/>
            <person name="Sodergren E."/>
            <person name="Weinstock G."/>
            <person name="Clifton S."/>
            <person name="Dooling D.J."/>
            <person name="Fulton B."/>
            <person name="Minx P."/>
            <person name="Pepin K.H."/>
            <person name="Johnson M."/>
            <person name="Bhonagiri V."/>
            <person name="Nash W.E."/>
            <person name="Mardis E.R."/>
            <person name="Wilson R.K."/>
        </authorList>
    </citation>
    <scope>NUCLEOTIDE SEQUENCE [LARGE SCALE GENOMIC DNA]</scope>
    <source>
        <strain evidence="2 3">ATCC 33806</strain>
    </source>
</reference>
<feature type="compositionally biased region" description="Polar residues" evidence="1">
    <location>
        <begin position="21"/>
        <end position="30"/>
    </location>
</feature>
<dbReference type="HOGENOM" id="CLU_2301069_0_0_11"/>
<dbReference type="EMBL" id="ACEB01000012">
    <property type="protein sequence ID" value="EEG27635.1"/>
    <property type="molecule type" value="Genomic_DNA"/>
</dbReference>
<gene>
    <name evidence="2" type="ORF">CORMATOL_00836</name>
</gene>
<sequence length="100" mass="10750">MTTITVAQLLPVRHRCCGTPGSTALTSTQLDPPVRRAGPASQAPTAQRLLRSNTKSAQLLPASCRRNLRPLPATIHHIPQPTYPITHVTSGFPESSHLTP</sequence>
<feature type="region of interest" description="Disordered" evidence="1">
    <location>
        <begin position="79"/>
        <end position="100"/>
    </location>
</feature>
<feature type="region of interest" description="Disordered" evidence="1">
    <location>
        <begin position="21"/>
        <end position="61"/>
    </location>
</feature>
<evidence type="ECO:0000256" key="1">
    <source>
        <dbReference type="SAM" id="MobiDB-lite"/>
    </source>
</evidence>
<feature type="compositionally biased region" description="Polar residues" evidence="1">
    <location>
        <begin position="87"/>
        <end position="100"/>
    </location>
</feature>
<feature type="compositionally biased region" description="Polar residues" evidence="1">
    <location>
        <begin position="42"/>
        <end position="57"/>
    </location>
</feature>
<accession>C0E1I5</accession>
<dbReference type="AlphaFoldDB" id="C0E1I5"/>
<dbReference type="RefSeq" id="WP_005520268.1">
    <property type="nucleotide sequence ID" value="NZ_EQ973328.1"/>
</dbReference>
<evidence type="ECO:0000313" key="2">
    <source>
        <dbReference type="EMBL" id="EEG27635.1"/>
    </source>
</evidence>
<proteinExistence type="predicted"/>
<evidence type="ECO:0000313" key="3">
    <source>
        <dbReference type="Proteomes" id="UP000006247"/>
    </source>
</evidence>
<protein>
    <submittedName>
        <fullName evidence="2">Uncharacterized protein</fullName>
    </submittedName>
</protein>
<organism evidence="2 3">
    <name type="scientific">Corynebacterium matruchotii ATCC 33806</name>
    <dbReference type="NCBI Taxonomy" id="566549"/>
    <lineage>
        <taxon>Bacteria</taxon>
        <taxon>Bacillati</taxon>
        <taxon>Actinomycetota</taxon>
        <taxon>Actinomycetes</taxon>
        <taxon>Mycobacteriales</taxon>
        <taxon>Corynebacteriaceae</taxon>
        <taxon>Corynebacterium</taxon>
    </lineage>
</organism>